<dbReference type="VEuPathDB" id="FungiDB:jhhlp_007205"/>
<name>A0A2N3N207_9PEZI</name>
<evidence type="ECO:0000313" key="2">
    <source>
        <dbReference type="Proteomes" id="UP000233524"/>
    </source>
</evidence>
<reference evidence="1 2" key="1">
    <citation type="journal article" date="2017" name="G3 (Bethesda)">
        <title>First Draft Genome Sequence of the Pathogenic Fungus Lomentospora prolificans (Formerly Scedosporium prolificans).</title>
        <authorList>
            <person name="Luo R."/>
            <person name="Zimin A."/>
            <person name="Workman R."/>
            <person name="Fan Y."/>
            <person name="Pertea G."/>
            <person name="Grossman N."/>
            <person name="Wear M.P."/>
            <person name="Jia B."/>
            <person name="Miller H."/>
            <person name="Casadevall A."/>
            <person name="Timp W."/>
            <person name="Zhang S.X."/>
            <person name="Salzberg S.L."/>
        </authorList>
    </citation>
    <scope>NUCLEOTIDE SEQUENCE [LARGE SCALE GENOMIC DNA]</scope>
    <source>
        <strain evidence="1 2">JHH-5317</strain>
    </source>
</reference>
<dbReference type="FunCoup" id="A0A2N3N207">
    <property type="interactions" value="16"/>
</dbReference>
<dbReference type="Proteomes" id="UP000233524">
    <property type="component" value="Unassembled WGS sequence"/>
</dbReference>
<dbReference type="InParanoid" id="A0A2N3N207"/>
<dbReference type="STRING" id="41688.A0A2N3N207"/>
<dbReference type="AlphaFoldDB" id="A0A2N3N207"/>
<dbReference type="InterPro" id="IPR023214">
    <property type="entry name" value="HAD_sf"/>
</dbReference>
<comment type="caution">
    <text evidence="1">The sequence shown here is derived from an EMBL/GenBank/DDBJ whole genome shotgun (WGS) entry which is preliminary data.</text>
</comment>
<dbReference type="PANTHER" id="PTHR28181">
    <property type="entry name" value="UPF0655 PROTEIN YCR015C"/>
    <property type="match status" value="1"/>
</dbReference>
<dbReference type="InterPro" id="IPR036412">
    <property type="entry name" value="HAD-like_sf"/>
</dbReference>
<dbReference type="Gene3D" id="3.40.50.1000">
    <property type="entry name" value="HAD superfamily/HAD-like"/>
    <property type="match status" value="1"/>
</dbReference>
<keyword evidence="2" id="KW-1185">Reference proteome</keyword>
<dbReference type="OrthoDB" id="10255128at2759"/>
<gene>
    <name evidence="1" type="ORF">jhhlp_007205</name>
</gene>
<dbReference type="InterPro" id="IPR050849">
    <property type="entry name" value="HAD-like_hydrolase_phosphatase"/>
</dbReference>
<dbReference type="PANTHER" id="PTHR28181:SF1">
    <property type="entry name" value="COLD TOLERANCE PROTEIN 1"/>
    <property type="match status" value="1"/>
</dbReference>
<accession>A0A2N3N207</accession>
<organism evidence="1 2">
    <name type="scientific">Lomentospora prolificans</name>
    <dbReference type="NCBI Taxonomy" id="41688"/>
    <lineage>
        <taxon>Eukaryota</taxon>
        <taxon>Fungi</taxon>
        <taxon>Dikarya</taxon>
        <taxon>Ascomycota</taxon>
        <taxon>Pezizomycotina</taxon>
        <taxon>Sordariomycetes</taxon>
        <taxon>Hypocreomycetidae</taxon>
        <taxon>Microascales</taxon>
        <taxon>Microascaceae</taxon>
        <taxon>Lomentospora</taxon>
    </lineage>
</organism>
<dbReference type="Pfam" id="PF12710">
    <property type="entry name" value="HAD"/>
    <property type="match status" value="1"/>
</dbReference>
<evidence type="ECO:0000313" key="1">
    <source>
        <dbReference type="EMBL" id="PKS06457.1"/>
    </source>
</evidence>
<proteinExistence type="predicted"/>
<protein>
    <recommendedName>
        <fullName evidence="3">Haloacid dehalogenase-like hydrolase</fullName>
    </recommendedName>
</protein>
<dbReference type="SUPFAM" id="SSF56784">
    <property type="entry name" value="HAD-like"/>
    <property type="match status" value="1"/>
</dbReference>
<sequence length="278" mass="30579">MAIVLDFDGTITTRDTIGMLAEHAISFHKEHYDEDFSGAWKHILEAYGNDYSDYVTNYPVTENQRTSLGEEAKFLNGLEDLDLDSVRRVEESRIFDRISPADFFSDGVSAVGEGRVTLRPGISELLALAESRGWPVYVVSVNWSRNFIEGVLHHLGTQMEIYSNEVIPQGRISGPGGTSVLATSADKLRVLNDIPGLKGKSFVYFGDSSTDLECLTACSGIVLSPTNDSSLLKTLSRIGLTAPHVKEGGKTDKLLWARDFKEVLETDVLSFLKSRPAA</sequence>
<evidence type="ECO:0008006" key="3">
    <source>
        <dbReference type="Google" id="ProtNLM"/>
    </source>
</evidence>
<dbReference type="EMBL" id="NLAX01001034">
    <property type="protein sequence ID" value="PKS06457.1"/>
    <property type="molecule type" value="Genomic_DNA"/>
</dbReference>